<evidence type="ECO:0000313" key="2">
    <source>
        <dbReference type="Proteomes" id="UP000287651"/>
    </source>
</evidence>
<dbReference type="Proteomes" id="UP000287651">
    <property type="component" value="Unassembled WGS sequence"/>
</dbReference>
<reference evidence="1 2" key="1">
    <citation type="journal article" date="2014" name="Agronomy (Basel)">
        <title>A Draft Genome Sequence for Ensete ventricosum, the Drought-Tolerant Tree Against Hunger.</title>
        <authorList>
            <person name="Harrison J."/>
            <person name="Moore K.A."/>
            <person name="Paszkiewicz K."/>
            <person name="Jones T."/>
            <person name="Grant M."/>
            <person name="Ambacheew D."/>
            <person name="Muzemil S."/>
            <person name="Studholme D.J."/>
        </authorList>
    </citation>
    <scope>NUCLEOTIDE SEQUENCE [LARGE SCALE GENOMIC DNA]</scope>
</reference>
<dbReference type="EMBL" id="AMZH03013970">
    <property type="protein sequence ID" value="RRT48415.1"/>
    <property type="molecule type" value="Genomic_DNA"/>
</dbReference>
<proteinExistence type="predicted"/>
<comment type="caution">
    <text evidence="1">The sequence shown here is derived from an EMBL/GenBank/DDBJ whole genome shotgun (WGS) entry which is preliminary data.</text>
</comment>
<evidence type="ECO:0000313" key="1">
    <source>
        <dbReference type="EMBL" id="RRT48415.1"/>
    </source>
</evidence>
<sequence length="91" mass="10498">MATSYEDILRVDVEIELNGGLTRGMVGMRATVNSMQIESRATWVELSELSKPHEGSQRRRWKHEAEALSFPWTKVKDMNFCRGKSEIISFH</sequence>
<name>A0A426Y9L3_ENSVE</name>
<protein>
    <submittedName>
        <fullName evidence="1">Uncharacterized protein</fullName>
    </submittedName>
</protein>
<gene>
    <name evidence="1" type="ORF">B296_00032648</name>
</gene>
<accession>A0A426Y9L3</accession>
<organism evidence="1 2">
    <name type="scientific">Ensete ventricosum</name>
    <name type="common">Abyssinian banana</name>
    <name type="synonym">Musa ensete</name>
    <dbReference type="NCBI Taxonomy" id="4639"/>
    <lineage>
        <taxon>Eukaryota</taxon>
        <taxon>Viridiplantae</taxon>
        <taxon>Streptophyta</taxon>
        <taxon>Embryophyta</taxon>
        <taxon>Tracheophyta</taxon>
        <taxon>Spermatophyta</taxon>
        <taxon>Magnoliopsida</taxon>
        <taxon>Liliopsida</taxon>
        <taxon>Zingiberales</taxon>
        <taxon>Musaceae</taxon>
        <taxon>Ensete</taxon>
    </lineage>
</organism>
<dbReference type="AlphaFoldDB" id="A0A426Y9L3"/>